<evidence type="ECO:0000313" key="11">
    <source>
        <dbReference type="EMBL" id="SEK56007.1"/>
    </source>
</evidence>
<keyword evidence="11" id="KW-0808">Transferase</keyword>
<name>A0A1H7I2E8_9GAMM</name>
<dbReference type="InterPro" id="IPR036890">
    <property type="entry name" value="HATPase_C_sf"/>
</dbReference>
<dbReference type="Gene3D" id="1.10.287.130">
    <property type="match status" value="1"/>
</dbReference>
<dbReference type="Proteomes" id="UP000199297">
    <property type="component" value="Unassembled WGS sequence"/>
</dbReference>
<dbReference type="InterPro" id="IPR011006">
    <property type="entry name" value="CheY-like_superfamily"/>
</dbReference>
<dbReference type="InterPro" id="IPR003661">
    <property type="entry name" value="HisK_dim/P_dom"/>
</dbReference>
<dbReference type="InterPro" id="IPR035965">
    <property type="entry name" value="PAS-like_dom_sf"/>
</dbReference>
<dbReference type="SMART" id="SM00448">
    <property type="entry name" value="REC"/>
    <property type="match status" value="1"/>
</dbReference>
<keyword evidence="4" id="KW-0902">Two-component regulatory system</keyword>
<feature type="transmembrane region" description="Helical" evidence="7">
    <location>
        <begin position="20"/>
        <end position="39"/>
    </location>
</feature>
<dbReference type="PROSITE" id="PS50109">
    <property type="entry name" value="HIS_KIN"/>
    <property type="match status" value="1"/>
</dbReference>
<accession>A0A1H7I2E8</accession>
<dbReference type="SUPFAM" id="SSF52172">
    <property type="entry name" value="CheY-like"/>
    <property type="match status" value="1"/>
</dbReference>
<dbReference type="InterPro" id="IPR000014">
    <property type="entry name" value="PAS"/>
</dbReference>
<evidence type="ECO:0000256" key="7">
    <source>
        <dbReference type="SAM" id="Phobius"/>
    </source>
</evidence>
<dbReference type="GO" id="GO:0000155">
    <property type="term" value="F:phosphorelay sensor kinase activity"/>
    <property type="evidence" value="ECO:0007669"/>
    <property type="project" value="InterPro"/>
</dbReference>
<dbReference type="CDD" id="cd00082">
    <property type="entry name" value="HisKA"/>
    <property type="match status" value="1"/>
</dbReference>
<dbReference type="InterPro" id="IPR036097">
    <property type="entry name" value="HisK_dim/P_sf"/>
</dbReference>
<dbReference type="SUPFAM" id="SSF55785">
    <property type="entry name" value="PYP-like sensor domain (PAS domain)"/>
    <property type="match status" value="1"/>
</dbReference>
<evidence type="ECO:0000313" key="12">
    <source>
        <dbReference type="Proteomes" id="UP000199297"/>
    </source>
</evidence>
<feature type="coiled-coil region" evidence="6">
    <location>
        <begin position="406"/>
        <end position="437"/>
    </location>
</feature>
<dbReference type="FunFam" id="3.30.565.10:FF:000010">
    <property type="entry name" value="Sensor histidine kinase RcsC"/>
    <property type="match status" value="1"/>
</dbReference>
<organism evidence="11 12">
    <name type="scientific">Colwellia chukchiensis</name>
    <dbReference type="NCBI Taxonomy" id="641665"/>
    <lineage>
        <taxon>Bacteria</taxon>
        <taxon>Pseudomonadati</taxon>
        <taxon>Pseudomonadota</taxon>
        <taxon>Gammaproteobacteria</taxon>
        <taxon>Alteromonadales</taxon>
        <taxon>Colwelliaceae</taxon>
        <taxon>Colwellia</taxon>
    </lineage>
</organism>
<dbReference type="RefSeq" id="WP_085282066.1">
    <property type="nucleotide sequence ID" value="NZ_FOBI01000001.1"/>
</dbReference>
<evidence type="ECO:0000256" key="6">
    <source>
        <dbReference type="SAM" id="Coils"/>
    </source>
</evidence>
<feature type="domain" description="Histidine kinase" evidence="8">
    <location>
        <begin position="586"/>
        <end position="810"/>
    </location>
</feature>
<dbReference type="InterPro" id="IPR013656">
    <property type="entry name" value="PAS_4"/>
</dbReference>
<feature type="domain" description="Response regulatory" evidence="9">
    <location>
        <begin position="973"/>
        <end position="1089"/>
    </location>
</feature>
<dbReference type="EC" id="2.7.13.3" evidence="2"/>
<feature type="transmembrane region" description="Helical" evidence="7">
    <location>
        <begin position="345"/>
        <end position="366"/>
    </location>
</feature>
<evidence type="ECO:0000256" key="4">
    <source>
        <dbReference type="ARBA" id="ARBA00023012"/>
    </source>
</evidence>
<dbReference type="PANTHER" id="PTHR45339:SF1">
    <property type="entry name" value="HYBRID SIGNAL TRANSDUCTION HISTIDINE KINASE J"/>
    <property type="match status" value="1"/>
</dbReference>
<feature type="modified residue" description="4-aspartylphosphate" evidence="5">
    <location>
        <position position="1022"/>
    </location>
</feature>
<dbReference type="PANTHER" id="PTHR45339">
    <property type="entry name" value="HYBRID SIGNAL TRANSDUCTION HISTIDINE KINASE J"/>
    <property type="match status" value="1"/>
</dbReference>
<proteinExistence type="predicted"/>
<feature type="domain" description="PAS" evidence="10">
    <location>
        <begin position="448"/>
        <end position="501"/>
    </location>
</feature>
<evidence type="ECO:0000256" key="3">
    <source>
        <dbReference type="ARBA" id="ARBA00022553"/>
    </source>
</evidence>
<reference evidence="12" key="1">
    <citation type="submission" date="2016-10" db="EMBL/GenBank/DDBJ databases">
        <authorList>
            <person name="Varghese N."/>
            <person name="Submissions S."/>
        </authorList>
    </citation>
    <scope>NUCLEOTIDE SEQUENCE [LARGE SCALE GENOMIC DNA]</scope>
    <source>
        <strain evidence="12">CGMCC 1.9127</strain>
    </source>
</reference>
<dbReference type="SMART" id="SM00388">
    <property type="entry name" value="HisKA"/>
    <property type="match status" value="1"/>
</dbReference>
<dbReference type="CDD" id="cd17546">
    <property type="entry name" value="REC_hyHK_CKI1_RcsC-like"/>
    <property type="match status" value="1"/>
</dbReference>
<dbReference type="Gene3D" id="3.40.50.2300">
    <property type="match status" value="1"/>
</dbReference>
<dbReference type="InterPro" id="IPR005467">
    <property type="entry name" value="His_kinase_dom"/>
</dbReference>
<dbReference type="OrthoDB" id="9810730at2"/>
<dbReference type="SUPFAM" id="SSF47384">
    <property type="entry name" value="Homodimeric domain of signal transducing histidine kinase"/>
    <property type="match status" value="1"/>
</dbReference>
<comment type="catalytic activity">
    <reaction evidence="1">
        <text>ATP + protein L-histidine = ADP + protein N-phospho-L-histidine.</text>
        <dbReference type="EC" id="2.7.13.3"/>
    </reaction>
</comment>
<keyword evidence="3 5" id="KW-0597">Phosphoprotein</keyword>
<dbReference type="CDD" id="cd16922">
    <property type="entry name" value="HATPase_EvgS-ArcB-TorS-like"/>
    <property type="match status" value="1"/>
</dbReference>
<dbReference type="Pfam" id="PF00072">
    <property type="entry name" value="Response_reg"/>
    <property type="match status" value="1"/>
</dbReference>
<dbReference type="PRINTS" id="PR00344">
    <property type="entry name" value="BCTRLSENSOR"/>
</dbReference>
<dbReference type="Pfam" id="PF02518">
    <property type="entry name" value="HATPase_c"/>
    <property type="match status" value="1"/>
</dbReference>
<dbReference type="PROSITE" id="PS50112">
    <property type="entry name" value="PAS"/>
    <property type="match status" value="1"/>
</dbReference>
<dbReference type="SUPFAM" id="SSF55874">
    <property type="entry name" value="ATPase domain of HSP90 chaperone/DNA topoisomerase II/histidine kinase"/>
    <property type="match status" value="1"/>
</dbReference>
<keyword evidence="11" id="KW-0418">Kinase</keyword>
<dbReference type="Gene3D" id="3.30.450.20">
    <property type="entry name" value="PAS domain"/>
    <property type="match status" value="3"/>
</dbReference>
<dbReference type="InterPro" id="IPR003594">
    <property type="entry name" value="HATPase_dom"/>
</dbReference>
<dbReference type="PROSITE" id="PS50110">
    <property type="entry name" value="RESPONSE_REGULATORY"/>
    <property type="match status" value="1"/>
</dbReference>
<dbReference type="STRING" id="641665.GCA_002104455_00042"/>
<feature type="coiled-coil region" evidence="6">
    <location>
        <begin position="559"/>
        <end position="586"/>
    </location>
</feature>
<keyword evidence="7" id="KW-1133">Transmembrane helix</keyword>
<dbReference type="EMBL" id="FOBI01000001">
    <property type="protein sequence ID" value="SEK56007.1"/>
    <property type="molecule type" value="Genomic_DNA"/>
</dbReference>
<evidence type="ECO:0000259" key="8">
    <source>
        <dbReference type="PROSITE" id="PS50109"/>
    </source>
</evidence>
<evidence type="ECO:0000259" key="9">
    <source>
        <dbReference type="PROSITE" id="PS50110"/>
    </source>
</evidence>
<evidence type="ECO:0000256" key="1">
    <source>
        <dbReference type="ARBA" id="ARBA00000085"/>
    </source>
</evidence>
<protein>
    <recommendedName>
        <fullName evidence="2">histidine kinase</fullName>
        <ecNumber evidence="2">2.7.13.3</ecNumber>
    </recommendedName>
</protein>
<keyword evidence="7" id="KW-0812">Transmembrane</keyword>
<sequence>MSTKQAKEQLFQRYNKSVMVVFAGIMLLTFMITLYNYYLAKDQHRREQLQKMQSYTAQLNKQLQHTEQTLTAIRDLAQYYLRYPAELASQPLAFRQEGKYFYLDKSRQNIAAGDRIISGNITGIGRIDSFDQALNHELIMANALTPAFVAAQQSIKEANWLYYNSLRRFINLYPWLPRSIWQYSEQSLDSNLLEKIKASKQLDDKFWSPPYLDSAGKGLSTTLGMGVYVDRVLKGVMQVDISTEGLASYLPQVSTPERGYILIDQQSQVILHKTNASPSLSAQALFADVVPTQLQHLHYQQLEQQEASTEVAAWHLQQTSLPINGWLLVEYQKKSNFYRAINTRFFTIFVSMFFGLLSLLVVVYYVTHRTFITPSKKFISHIENCSAGDPGKIKPSVEWQHWFKIVEDLFGENRSLMQRLKDQNNELDCRVKEKTQALLDKSEQHQRDYALLRSVMDAIPDYTLFNDQQGQLIGCNQSIEQLLQQNETDILGAKVRDIIAPVLGKAIAYSIDNGGAMTETRHQTISNDEHSHEVYQAPFYGEHGSLLGSIVLIRDVTRQVEINRAMERAKNQAEAANQIKSQFLANMSHEIRTPINAIQGMFLLLQQSPLNKVQQQYLSNAEAAAVTLLYLVNELLDSAKVESGNMTIHKEQVALDSLIAQALNLNIAALTGKALDLTVAIDSQVPLHLHTDTMRVVQVLSNLLNNAIKFTEQGSVTLRVTLAPAQQGEQTGRAILFRVKDTGIGIEQSKQSVLFEAFKQADESMTRVYGGTGLGLSICQHIAELLGGEITVTSTLGQGAEFTLVLPLAEGNEQVSGDDLTKYQAPMAHCCFFNLAVALPDKLRENFADIGQQVTAIAEVAQLSAQDNDKAAILFIDGSSYEQGFTDKALQLIAQNVTLLALCQPVAARVSVELLAQLNQHQINYLLLEMPLYRQVIPTFVEELASISLTDKVAVNDEQVVSSNNDESLNGLSILLVEDNLVNQLVAVKLLESMQAQVLVAENGQVALDMLPTVEVDVILMDIQMPVMDGLTATQRIKALPEYAGIPIIAMTAHAREEDKQQCLAAGMDYHIAKPISPVVLKASILQLSATKDS</sequence>
<dbReference type="Pfam" id="PF00512">
    <property type="entry name" value="HisKA"/>
    <property type="match status" value="1"/>
</dbReference>
<keyword evidence="12" id="KW-1185">Reference proteome</keyword>
<dbReference type="SMART" id="SM00387">
    <property type="entry name" value="HATPase_c"/>
    <property type="match status" value="1"/>
</dbReference>
<dbReference type="InterPro" id="IPR001789">
    <property type="entry name" value="Sig_transdc_resp-reg_receiver"/>
</dbReference>
<keyword evidence="7" id="KW-0472">Membrane</keyword>
<evidence type="ECO:0000259" key="10">
    <source>
        <dbReference type="PROSITE" id="PS50112"/>
    </source>
</evidence>
<evidence type="ECO:0000256" key="2">
    <source>
        <dbReference type="ARBA" id="ARBA00012438"/>
    </source>
</evidence>
<keyword evidence="6" id="KW-0175">Coiled coil</keyword>
<dbReference type="InterPro" id="IPR004358">
    <property type="entry name" value="Sig_transdc_His_kin-like_C"/>
</dbReference>
<dbReference type="Gene3D" id="3.30.565.10">
    <property type="entry name" value="Histidine kinase-like ATPase, C-terminal domain"/>
    <property type="match status" value="1"/>
</dbReference>
<dbReference type="Pfam" id="PF08448">
    <property type="entry name" value="PAS_4"/>
    <property type="match status" value="1"/>
</dbReference>
<dbReference type="SMART" id="SM00091">
    <property type="entry name" value="PAS"/>
    <property type="match status" value="1"/>
</dbReference>
<gene>
    <name evidence="11" type="ORF">SAMN05216262_101664</name>
</gene>
<evidence type="ECO:0000256" key="5">
    <source>
        <dbReference type="PROSITE-ProRule" id="PRU00169"/>
    </source>
</evidence>
<dbReference type="AlphaFoldDB" id="A0A1H7I2E8"/>